<evidence type="ECO:0000313" key="3">
    <source>
        <dbReference type="Proteomes" id="UP000306825"/>
    </source>
</evidence>
<dbReference type="InterPro" id="IPR050229">
    <property type="entry name" value="GlpE_sulfurtransferase"/>
</dbReference>
<reference evidence="2 3" key="1">
    <citation type="submission" date="2019-05" db="EMBL/GenBank/DDBJ databases">
        <title>A comparative analysis of the Nautiliaceae.</title>
        <authorList>
            <person name="Grosche A."/>
            <person name="Smedile F."/>
            <person name="Vetriani C."/>
        </authorList>
    </citation>
    <scope>NUCLEOTIDE SEQUENCE [LARGE SCALE GENOMIC DNA]</scope>
    <source>
        <strain evidence="2 3">TB-2</strain>
    </source>
</reference>
<keyword evidence="3" id="KW-1185">Reference proteome</keyword>
<evidence type="ECO:0000259" key="1">
    <source>
        <dbReference type="PROSITE" id="PS50206"/>
    </source>
</evidence>
<accession>A0ABX5V883</accession>
<dbReference type="RefSeq" id="WP_138323261.1">
    <property type="nucleotide sequence ID" value="NZ_CP040463.1"/>
</dbReference>
<dbReference type="InterPro" id="IPR036873">
    <property type="entry name" value="Rhodanese-like_dom_sf"/>
</dbReference>
<feature type="domain" description="Rhodanese" evidence="1">
    <location>
        <begin position="25"/>
        <end position="112"/>
    </location>
</feature>
<evidence type="ECO:0000313" key="2">
    <source>
        <dbReference type="EMBL" id="QCT94488.1"/>
    </source>
</evidence>
<dbReference type="SUPFAM" id="SSF52821">
    <property type="entry name" value="Rhodanese/Cell cycle control phosphatase"/>
    <property type="match status" value="1"/>
</dbReference>
<dbReference type="PROSITE" id="PS50206">
    <property type="entry name" value="RHODANESE_3"/>
    <property type="match status" value="1"/>
</dbReference>
<organism evidence="2 3">
    <name type="scientific">Caminibacter mediatlanticus TB-2</name>
    <dbReference type="NCBI Taxonomy" id="391592"/>
    <lineage>
        <taxon>Bacteria</taxon>
        <taxon>Pseudomonadati</taxon>
        <taxon>Campylobacterota</taxon>
        <taxon>Epsilonproteobacteria</taxon>
        <taxon>Nautiliales</taxon>
        <taxon>Nautiliaceae</taxon>
        <taxon>Caminibacter</taxon>
    </lineage>
</organism>
<protein>
    <submittedName>
        <fullName evidence="2">Rhodanese-like domain-containing protein</fullName>
    </submittedName>
</protein>
<dbReference type="SMART" id="SM00450">
    <property type="entry name" value="RHOD"/>
    <property type="match status" value="1"/>
</dbReference>
<sequence length="117" mass="13410">MIKYAIPKNNKDLKITLDEFVEKFNNKEAILVDIRMPFERNIFKIPFALEISPEEIEEKIDTLPKDKLIVIACPNQGRSPFAAAYLKEKGFNAKFLENGLINLMQTLRGGEAKKLKV</sequence>
<dbReference type="Pfam" id="PF00581">
    <property type="entry name" value="Rhodanese"/>
    <property type="match status" value="1"/>
</dbReference>
<dbReference type="InterPro" id="IPR001763">
    <property type="entry name" value="Rhodanese-like_dom"/>
</dbReference>
<dbReference type="Proteomes" id="UP000306825">
    <property type="component" value="Chromosome"/>
</dbReference>
<dbReference type="CDD" id="cd00158">
    <property type="entry name" value="RHOD"/>
    <property type="match status" value="1"/>
</dbReference>
<dbReference type="PANTHER" id="PTHR43031">
    <property type="entry name" value="FAD-DEPENDENT OXIDOREDUCTASE"/>
    <property type="match status" value="1"/>
</dbReference>
<name>A0ABX5V883_9BACT</name>
<dbReference type="Gene3D" id="3.40.250.10">
    <property type="entry name" value="Rhodanese-like domain"/>
    <property type="match status" value="1"/>
</dbReference>
<proteinExistence type="predicted"/>
<dbReference type="PANTHER" id="PTHR43031:SF16">
    <property type="entry name" value="OXIDOREDUCTASE"/>
    <property type="match status" value="1"/>
</dbReference>
<dbReference type="EMBL" id="CP040463">
    <property type="protein sequence ID" value="QCT94488.1"/>
    <property type="molecule type" value="Genomic_DNA"/>
</dbReference>
<gene>
    <name evidence="2" type="ORF">FE773_04620</name>
</gene>